<dbReference type="EMBL" id="JANIGO010000002">
    <property type="protein sequence ID" value="MCQ8896291.1"/>
    <property type="molecule type" value="Genomic_DNA"/>
</dbReference>
<comment type="function">
    <text evidence="7">Thiolesterase that catalyzes the hydrolysis of S-D-lactoyl-glutathione to form glutathione and D-lactic acid.</text>
</comment>
<evidence type="ECO:0000256" key="6">
    <source>
        <dbReference type="ARBA" id="ARBA00022833"/>
    </source>
</evidence>
<comment type="caution">
    <text evidence="9">The sequence shown here is derived from an EMBL/GenBank/DDBJ whole genome shotgun (WGS) entry which is preliminary data.</text>
</comment>
<organism evidence="9 10">
    <name type="scientific">Limnobacter humi</name>
    <dbReference type="NCBI Taxonomy" id="1778671"/>
    <lineage>
        <taxon>Bacteria</taxon>
        <taxon>Pseudomonadati</taxon>
        <taxon>Pseudomonadota</taxon>
        <taxon>Betaproteobacteria</taxon>
        <taxon>Burkholderiales</taxon>
        <taxon>Burkholderiaceae</taxon>
        <taxon>Limnobacter</taxon>
    </lineage>
</organism>
<evidence type="ECO:0000313" key="10">
    <source>
        <dbReference type="Proteomes" id="UP001204142"/>
    </source>
</evidence>
<dbReference type="InterPro" id="IPR036866">
    <property type="entry name" value="RibonucZ/Hydroxyglut_hydro"/>
</dbReference>
<evidence type="ECO:0000256" key="2">
    <source>
        <dbReference type="ARBA" id="ARBA00004963"/>
    </source>
</evidence>
<comment type="catalytic activity">
    <reaction evidence="1 7">
        <text>an S-(2-hydroxyacyl)glutathione + H2O = a 2-hydroxy carboxylate + glutathione + H(+)</text>
        <dbReference type="Rhea" id="RHEA:21864"/>
        <dbReference type="ChEBI" id="CHEBI:15377"/>
        <dbReference type="ChEBI" id="CHEBI:15378"/>
        <dbReference type="ChEBI" id="CHEBI:57925"/>
        <dbReference type="ChEBI" id="CHEBI:58896"/>
        <dbReference type="ChEBI" id="CHEBI:71261"/>
        <dbReference type="EC" id="3.1.2.6"/>
    </reaction>
</comment>
<dbReference type="InterPro" id="IPR017782">
    <property type="entry name" value="Hydroxyacylglutathione_Hdrlase"/>
</dbReference>
<dbReference type="CDD" id="cd07723">
    <property type="entry name" value="hydroxyacylglutathione_hydrolase_MBL-fold"/>
    <property type="match status" value="1"/>
</dbReference>
<feature type="domain" description="Metallo-beta-lactamase" evidence="8">
    <location>
        <begin position="22"/>
        <end position="188"/>
    </location>
</feature>
<comment type="similarity">
    <text evidence="3 7">Belongs to the metallo-beta-lactamase superfamily. Glyoxalase II family.</text>
</comment>
<dbReference type="SUPFAM" id="SSF56281">
    <property type="entry name" value="Metallo-hydrolase/oxidoreductase"/>
    <property type="match status" value="1"/>
</dbReference>
<dbReference type="Gene3D" id="3.60.15.10">
    <property type="entry name" value="Ribonuclease Z/Hydroxyacylglutathione hydrolase-like"/>
    <property type="match status" value="1"/>
</dbReference>
<feature type="binding site" evidence="7">
    <location>
        <position position="65"/>
    </location>
    <ligand>
        <name>Zn(2+)</name>
        <dbReference type="ChEBI" id="CHEBI:29105"/>
        <label>1</label>
    </ligand>
</feature>
<comment type="cofactor">
    <cofactor evidence="7">
        <name>Zn(2+)</name>
        <dbReference type="ChEBI" id="CHEBI:29105"/>
    </cofactor>
    <text evidence="7">Binds 2 Zn(2+) ions per subunit.</text>
</comment>
<dbReference type="PANTHER" id="PTHR43705">
    <property type="entry name" value="HYDROXYACYLGLUTATHIONE HYDROLASE"/>
    <property type="match status" value="1"/>
</dbReference>
<evidence type="ECO:0000256" key="5">
    <source>
        <dbReference type="ARBA" id="ARBA00022801"/>
    </source>
</evidence>
<dbReference type="InterPro" id="IPR050110">
    <property type="entry name" value="Glyoxalase_II_hydrolase"/>
</dbReference>
<proteinExistence type="inferred from homology"/>
<evidence type="ECO:0000313" key="9">
    <source>
        <dbReference type="EMBL" id="MCQ8896291.1"/>
    </source>
</evidence>
<evidence type="ECO:0000256" key="4">
    <source>
        <dbReference type="ARBA" id="ARBA00022723"/>
    </source>
</evidence>
<feature type="binding site" evidence="7">
    <location>
        <position position="67"/>
    </location>
    <ligand>
        <name>Zn(2+)</name>
        <dbReference type="ChEBI" id="CHEBI:29105"/>
        <label>1</label>
    </ligand>
</feature>
<sequence>MESFKASQASDWVVHGVPAFQDNYLWIIEHTPSRQCLLVDPGSAPDVLAWLRAHHLQCTGILITHHHLDHIGGVEAILATSDGEVPVFGTRTGRIAAVNQAVDDGSIVTWQGLQIRVLGVPGHTRDHLAYAIEQTTAGERLPVPWLFCGDTLFSAGCGRLFEGTPADMFASLQKINQMPEQTLVFCAHEYTESNLRFALSIEPDNPDIQNRMHEVQRVRTANLSTIPTTLRIERQTNLFVRSKNANELRDLRLKKDQF</sequence>
<dbReference type="PIRSF" id="PIRSF005457">
    <property type="entry name" value="Glx"/>
    <property type="match status" value="1"/>
</dbReference>
<evidence type="ECO:0000256" key="3">
    <source>
        <dbReference type="ARBA" id="ARBA00006759"/>
    </source>
</evidence>
<dbReference type="Pfam" id="PF16123">
    <property type="entry name" value="HAGH_C"/>
    <property type="match status" value="1"/>
</dbReference>
<dbReference type="EC" id="3.1.2.6" evidence="7"/>
<feature type="binding site" evidence="7">
    <location>
        <position position="123"/>
    </location>
    <ligand>
        <name>Zn(2+)</name>
        <dbReference type="ChEBI" id="CHEBI:29105"/>
        <label>1</label>
    </ligand>
</feature>
<name>A0ABT1WFJ2_9BURK</name>
<keyword evidence="4 7" id="KW-0479">Metal-binding</keyword>
<evidence type="ECO:0000256" key="7">
    <source>
        <dbReference type="HAMAP-Rule" id="MF_01374"/>
    </source>
</evidence>
<dbReference type="PANTHER" id="PTHR43705:SF1">
    <property type="entry name" value="HYDROXYACYLGLUTATHIONE HYDROLASE GLOB"/>
    <property type="match status" value="1"/>
</dbReference>
<dbReference type="InterPro" id="IPR032282">
    <property type="entry name" value="HAGH_C"/>
</dbReference>
<feature type="binding site" evidence="7">
    <location>
        <position position="70"/>
    </location>
    <ligand>
        <name>Zn(2+)</name>
        <dbReference type="ChEBI" id="CHEBI:29105"/>
        <label>2</label>
    </ligand>
</feature>
<dbReference type="HAMAP" id="MF_01374">
    <property type="entry name" value="Glyoxalase_2"/>
    <property type="match status" value="1"/>
</dbReference>
<feature type="binding site" evidence="7">
    <location>
        <position position="150"/>
    </location>
    <ligand>
        <name>Zn(2+)</name>
        <dbReference type="ChEBI" id="CHEBI:29105"/>
        <label>1</label>
    </ligand>
</feature>
<feature type="binding site" evidence="7">
    <location>
        <position position="188"/>
    </location>
    <ligand>
        <name>Zn(2+)</name>
        <dbReference type="ChEBI" id="CHEBI:29105"/>
        <label>2</label>
    </ligand>
</feature>
<dbReference type="Proteomes" id="UP001204142">
    <property type="component" value="Unassembled WGS sequence"/>
</dbReference>
<comment type="pathway">
    <text evidence="2 7">Secondary metabolite metabolism; methylglyoxal degradation; (R)-lactate from methylglyoxal: step 2/2.</text>
</comment>
<protein>
    <recommendedName>
        <fullName evidence="7">Hydroxyacylglutathione hydrolase</fullName>
        <ecNumber evidence="7">3.1.2.6</ecNumber>
    </recommendedName>
    <alternativeName>
        <fullName evidence="7">Glyoxalase II</fullName>
        <shortName evidence="7">Glx II</shortName>
    </alternativeName>
</protein>
<dbReference type="Pfam" id="PF00753">
    <property type="entry name" value="Lactamase_B"/>
    <property type="match status" value="1"/>
</dbReference>
<keyword evidence="6 7" id="KW-0862">Zinc</keyword>
<keyword evidence="10" id="KW-1185">Reference proteome</keyword>
<feature type="binding site" evidence="7">
    <location>
        <position position="150"/>
    </location>
    <ligand>
        <name>Zn(2+)</name>
        <dbReference type="ChEBI" id="CHEBI:29105"/>
        <label>2</label>
    </ligand>
</feature>
<dbReference type="NCBIfam" id="TIGR03413">
    <property type="entry name" value="GSH_gloB"/>
    <property type="match status" value="1"/>
</dbReference>
<comment type="subunit">
    <text evidence="7">Monomer.</text>
</comment>
<dbReference type="RefSeq" id="WP_256764063.1">
    <property type="nucleotide sequence ID" value="NZ_JANIGO010000002.1"/>
</dbReference>
<keyword evidence="5 7" id="KW-0378">Hydrolase</keyword>
<feature type="binding site" evidence="7">
    <location>
        <position position="69"/>
    </location>
    <ligand>
        <name>Zn(2+)</name>
        <dbReference type="ChEBI" id="CHEBI:29105"/>
        <label>2</label>
    </ligand>
</feature>
<reference evidence="9 10" key="1">
    <citation type="submission" date="2022-07" db="EMBL/GenBank/DDBJ databases">
        <authorList>
            <person name="Xamxidin M."/>
            <person name="Wu M."/>
        </authorList>
    </citation>
    <scope>NUCLEOTIDE SEQUENCE [LARGE SCALE GENOMIC DNA]</scope>
    <source>
        <strain evidence="9 10">NBRC 111650</strain>
    </source>
</reference>
<dbReference type="SMART" id="SM00849">
    <property type="entry name" value="Lactamase_B"/>
    <property type="match status" value="1"/>
</dbReference>
<dbReference type="InterPro" id="IPR035680">
    <property type="entry name" value="Clx_II_MBL"/>
</dbReference>
<evidence type="ECO:0000259" key="8">
    <source>
        <dbReference type="SMART" id="SM00849"/>
    </source>
</evidence>
<evidence type="ECO:0000256" key="1">
    <source>
        <dbReference type="ARBA" id="ARBA00001623"/>
    </source>
</evidence>
<gene>
    <name evidence="7 9" type="primary">gloB</name>
    <name evidence="9" type="ORF">NQT62_07570</name>
</gene>
<accession>A0ABT1WFJ2</accession>
<dbReference type="InterPro" id="IPR001279">
    <property type="entry name" value="Metallo-B-lactamas"/>
</dbReference>
<dbReference type="GO" id="GO:0004416">
    <property type="term" value="F:hydroxyacylglutathione hydrolase activity"/>
    <property type="evidence" value="ECO:0007669"/>
    <property type="project" value="UniProtKB-EC"/>
</dbReference>